<name>A0AAV4HPJ3_9GAST</name>
<feature type="signal peptide" evidence="1">
    <location>
        <begin position="1"/>
        <end position="17"/>
    </location>
</feature>
<dbReference type="Proteomes" id="UP000762676">
    <property type="component" value="Unassembled WGS sequence"/>
</dbReference>
<dbReference type="GO" id="GO:0005615">
    <property type="term" value="C:extracellular space"/>
    <property type="evidence" value="ECO:0007669"/>
    <property type="project" value="TreeGrafter"/>
</dbReference>
<sequence length="144" mass="15369">MKAVLCILVLELAVALGTTWIPSTSPTLIPPTVPKGCYYNGAFYKPGEQFSPTPCMFCHCDVSGRHMCAIADCALPPCVDAVSPNCRAPDGTLIKEGETYTTSKGAVCRCPLHQGHFWGAQNAICAIQLTPLPTVDKEELAVSK</sequence>
<evidence type="ECO:0000313" key="3">
    <source>
        <dbReference type="Proteomes" id="UP000762676"/>
    </source>
</evidence>
<dbReference type="SUPFAM" id="SSF57603">
    <property type="entry name" value="FnI-like domain"/>
    <property type="match status" value="1"/>
</dbReference>
<comment type="caution">
    <text evidence="2">The sequence shown here is derived from an EMBL/GenBank/DDBJ whole genome shotgun (WGS) entry which is preliminary data.</text>
</comment>
<dbReference type="InterPro" id="IPR042979">
    <property type="entry name" value="VWC2/VWC2L"/>
</dbReference>
<dbReference type="Gene3D" id="2.10.70.10">
    <property type="entry name" value="Complement Module, domain 1"/>
    <property type="match status" value="1"/>
</dbReference>
<dbReference type="GO" id="GO:0030514">
    <property type="term" value="P:negative regulation of BMP signaling pathway"/>
    <property type="evidence" value="ECO:0007669"/>
    <property type="project" value="TreeGrafter"/>
</dbReference>
<protein>
    <submittedName>
        <fullName evidence="2">von Willebrand factor C domain-containing protein 2-like protein</fullName>
    </submittedName>
</protein>
<gene>
    <name evidence="2" type="ORF">ElyMa_004529800</name>
</gene>
<dbReference type="EMBL" id="BMAT01009143">
    <property type="protein sequence ID" value="GFR99484.1"/>
    <property type="molecule type" value="Genomic_DNA"/>
</dbReference>
<dbReference type="AlphaFoldDB" id="A0AAV4HPJ3"/>
<dbReference type="GO" id="GO:0045202">
    <property type="term" value="C:synapse"/>
    <property type="evidence" value="ECO:0007669"/>
    <property type="project" value="UniProtKB-SubCell"/>
</dbReference>
<dbReference type="GO" id="GO:0032281">
    <property type="term" value="C:AMPA glutamate receptor complex"/>
    <property type="evidence" value="ECO:0007669"/>
    <property type="project" value="TreeGrafter"/>
</dbReference>
<dbReference type="PANTHER" id="PTHR46252:SF3">
    <property type="entry name" value="KIELIN_CHORDIN-LIKE PROTEIN"/>
    <property type="match status" value="1"/>
</dbReference>
<dbReference type="Pfam" id="PF23334">
    <property type="entry name" value="VWC2L_2nd"/>
    <property type="match status" value="1"/>
</dbReference>
<accession>A0AAV4HPJ3</accession>
<dbReference type="PANTHER" id="PTHR46252">
    <property type="entry name" value="BRORIN FAMILY MEMBER"/>
    <property type="match status" value="1"/>
</dbReference>
<keyword evidence="3" id="KW-1185">Reference proteome</keyword>
<evidence type="ECO:0000256" key="1">
    <source>
        <dbReference type="SAM" id="SignalP"/>
    </source>
</evidence>
<keyword evidence="1" id="KW-0732">Signal</keyword>
<evidence type="ECO:0000313" key="2">
    <source>
        <dbReference type="EMBL" id="GFR99484.1"/>
    </source>
</evidence>
<feature type="chain" id="PRO_5043685767" evidence="1">
    <location>
        <begin position="18"/>
        <end position="144"/>
    </location>
</feature>
<organism evidence="2 3">
    <name type="scientific">Elysia marginata</name>
    <dbReference type="NCBI Taxonomy" id="1093978"/>
    <lineage>
        <taxon>Eukaryota</taxon>
        <taxon>Metazoa</taxon>
        <taxon>Spiralia</taxon>
        <taxon>Lophotrochozoa</taxon>
        <taxon>Mollusca</taxon>
        <taxon>Gastropoda</taxon>
        <taxon>Heterobranchia</taxon>
        <taxon>Euthyneura</taxon>
        <taxon>Panpulmonata</taxon>
        <taxon>Sacoglossa</taxon>
        <taxon>Placobranchoidea</taxon>
        <taxon>Plakobranchidae</taxon>
        <taxon>Elysia</taxon>
    </lineage>
</organism>
<reference evidence="2 3" key="1">
    <citation type="journal article" date="2021" name="Elife">
        <title>Chloroplast acquisition without the gene transfer in kleptoplastic sea slugs, Plakobranchus ocellatus.</title>
        <authorList>
            <person name="Maeda T."/>
            <person name="Takahashi S."/>
            <person name="Yoshida T."/>
            <person name="Shimamura S."/>
            <person name="Takaki Y."/>
            <person name="Nagai Y."/>
            <person name="Toyoda A."/>
            <person name="Suzuki Y."/>
            <person name="Arimoto A."/>
            <person name="Ishii H."/>
            <person name="Satoh N."/>
            <person name="Nishiyama T."/>
            <person name="Hasebe M."/>
            <person name="Maruyama T."/>
            <person name="Minagawa J."/>
            <person name="Obokata J."/>
            <person name="Shigenobu S."/>
        </authorList>
    </citation>
    <scope>NUCLEOTIDE SEQUENCE [LARGE SCALE GENOMIC DNA]</scope>
</reference>
<proteinExistence type="predicted"/>